<protein>
    <submittedName>
        <fullName evidence="1">Uncharacterized protein</fullName>
    </submittedName>
</protein>
<evidence type="ECO:0000313" key="1">
    <source>
        <dbReference type="EMBL" id="ASM53108.1"/>
    </source>
</evidence>
<dbReference type="AlphaFoldDB" id="A0AAC9UGC2"/>
<gene>
    <name evidence="1" type="ORF">PNIG_a0859</name>
</gene>
<reference evidence="1 2" key="1">
    <citation type="submission" date="2015-03" db="EMBL/GenBank/DDBJ databases">
        <authorList>
            <person name="Xie B.-B."/>
            <person name="Rong J.-C."/>
            <person name="Qin Q.-L."/>
            <person name="Zhang Y.-Z."/>
        </authorList>
    </citation>
    <scope>NUCLEOTIDE SEQUENCE [LARGE SCALE GENOMIC DNA]</scope>
    <source>
        <strain evidence="1 2">KMM 661</strain>
    </source>
</reference>
<dbReference type="EMBL" id="CP011036">
    <property type="protein sequence ID" value="ASM53108.1"/>
    <property type="molecule type" value="Genomic_DNA"/>
</dbReference>
<dbReference type="Proteomes" id="UP000198329">
    <property type="component" value="Chromosome I"/>
</dbReference>
<dbReference type="KEGG" id="png:PNIG_a0859"/>
<keyword evidence="2" id="KW-1185">Reference proteome</keyword>
<proteinExistence type="predicted"/>
<evidence type="ECO:0000313" key="2">
    <source>
        <dbReference type="Proteomes" id="UP000198329"/>
    </source>
</evidence>
<sequence length="40" mass="4436">MASDYSRSYFGLILKDAIVINKPKLNSNKVATYSSIINSL</sequence>
<organism evidence="1 2">
    <name type="scientific">Pseudoalteromonas nigrifaciens</name>
    <dbReference type="NCBI Taxonomy" id="28109"/>
    <lineage>
        <taxon>Bacteria</taxon>
        <taxon>Pseudomonadati</taxon>
        <taxon>Pseudomonadota</taxon>
        <taxon>Gammaproteobacteria</taxon>
        <taxon>Alteromonadales</taxon>
        <taxon>Pseudoalteromonadaceae</taxon>
        <taxon>Pseudoalteromonas</taxon>
    </lineage>
</organism>
<accession>A0AAC9UGC2</accession>
<name>A0AAC9UGC2_9GAMM</name>